<dbReference type="SUPFAM" id="SSF55781">
    <property type="entry name" value="GAF domain-like"/>
    <property type="match status" value="1"/>
</dbReference>
<dbReference type="Pfam" id="PF13185">
    <property type="entry name" value="GAF_2"/>
    <property type="match status" value="1"/>
</dbReference>
<keyword evidence="1" id="KW-0378">Hydrolase</keyword>
<evidence type="ECO:0000313" key="4">
    <source>
        <dbReference type="EMBL" id="RBP25049.1"/>
    </source>
</evidence>
<dbReference type="Proteomes" id="UP000252995">
    <property type="component" value="Unassembled WGS sequence"/>
</dbReference>
<dbReference type="Pfam" id="PF07228">
    <property type="entry name" value="SpoIIE"/>
    <property type="match status" value="1"/>
</dbReference>
<dbReference type="InterPro" id="IPR029016">
    <property type="entry name" value="GAF-like_dom_sf"/>
</dbReference>
<name>A0A366GGN9_9GAMM</name>
<keyword evidence="2" id="KW-0472">Membrane</keyword>
<dbReference type="InterPro" id="IPR052016">
    <property type="entry name" value="Bact_Sigma-Reg"/>
</dbReference>
<feature type="domain" description="PPM-type phosphatase" evidence="3">
    <location>
        <begin position="551"/>
        <end position="768"/>
    </location>
</feature>
<protein>
    <submittedName>
        <fullName evidence="4">Sigma-B regulation protein RsbU (Phosphoserine phosphatase)</fullName>
    </submittedName>
</protein>
<gene>
    <name evidence="4" type="ORF">DET50_12442</name>
</gene>
<dbReference type="AlphaFoldDB" id="A0A366GGN9"/>
<dbReference type="Gene3D" id="3.30.450.40">
    <property type="match status" value="1"/>
</dbReference>
<dbReference type="SMART" id="SM00331">
    <property type="entry name" value="PP2C_SIG"/>
    <property type="match status" value="1"/>
</dbReference>
<evidence type="ECO:0000259" key="3">
    <source>
        <dbReference type="SMART" id="SM00331"/>
    </source>
</evidence>
<sequence>MPLEISQIATMEQAITLGAVALLAAVSVVLLILLLVYRKRMHRRLRYLARLEHEASRKYRSAALDSRSLLDQSPQIILVFKRHAPVLVHANPQALHVFDKTSVEALMDDVISKPDAWLDRPHTLIDFDDWLDRARSHGVERREWCFKAGPEGRLWVDGVVANGVFDGQPARIFSATNIHDHKRAQRIAELRNSALMKIMSDCSLEDAIDSLTAVVEAIIPGSGCVIALHDEQKAILKPIGTTPFACRFRSVFKTIPRKFGATSLGSAAYTARRVVSEQLREDPHWHGYQTSTDQLGVASSWVEVLFDHAGAVQGVVAIFGSEPRRLAAEEVSNLLPAVSLITLAIERHGWFNQLQSTLASERIIRQIGVELVNIDETSFVPDVQGVLEKIQSEFGLGSATLWSRSLTSEYFLPVSEGVKSQGVSLDQVSELIGSGDSRYLMPRDSLYGSLGNTPSQKPILLVPITEERYTLIGFLAIQARHVYVASSTIEHLTIIASMFSTALMRRRLLEFLSESIEEERLARKTVEGELSAAREIQMSMVPSGGKFSRRYDRWNLAACLSPAKAVGGDFYDVITRPDGKLLITVGDVSDKGVPAALFMARTIAMLNLLAKDEIDNLTDLLQRLNRELCSGNDACMFVTMVLVLLDLTTGKIEYINAGHNPPLLVNYVTAPQFMRGESGPPLGLYESPGYRVNKSRIEPGSSLIVYSDGVTEAFNESGHEFGEDRLVAVGYRTQSIQSDLLGEIVEEVSRFAGYAPQSDDMTIMTIEHIGVG</sequence>
<evidence type="ECO:0000256" key="1">
    <source>
        <dbReference type="ARBA" id="ARBA00022801"/>
    </source>
</evidence>
<reference evidence="4 5" key="1">
    <citation type="submission" date="2018-06" db="EMBL/GenBank/DDBJ databases">
        <title>Freshwater and sediment microbial communities from various areas in North America, analyzing microbe dynamics in response to fracking.</title>
        <authorList>
            <person name="Lamendella R."/>
        </authorList>
    </citation>
    <scope>NUCLEOTIDE SEQUENCE [LARGE SCALE GENOMIC DNA]</scope>
    <source>
        <strain evidence="4 5">114J</strain>
    </source>
</reference>
<dbReference type="Gene3D" id="3.30.450.20">
    <property type="entry name" value="PAS domain"/>
    <property type="match status" value="1"/>
</dbReference>
<dbReference type="PANTHER" id="PTHR43156:SF2">
    <property type="entry name" value="STAGE II SPORULATION PROTEIN E"/>
    <property type="match status" value="1"/>
</dbReference>
<dbReference type="GO" id="GO:0016791">
    <property type="term" value="F:phosphatase activity"/>
    <property type="evidence" value="ECO:0007669"/>
    <property type="project" value="TreeGrafter"/>
</dbReference>
<feature type="transmembrane region" description="Helical" evidence="2">
    <location>
        <begin position="15"/>
        <end position="37"/>
    </location>
</feature>
<dbReference type="InterPro" id="IPR001932">
    <property type="entry name" value="PPM-type_phosphatase-like_dom"/>
</dbReference>
<evidence type="ECO:0000313" key="5">
    <source>
        <dbReference type="Proteomes" id="UP000252995"/>
    </source>
</evidence>
<keyword evidence="2" id="KW-1133">Transmembrane helix</keyword>
<evidence type="ECO:0000256" key="2">
    <source>
        <dbReference type="SAM" id="Phobius"/>
    </source>
</evidence>
<comment type="caution">
    <text evidence="4">The sequence shown here is derived from an EMBL/GenBank/DDBJ whole genome shotgun (WGS) entry which is preliminary data.</text>
</comment>
<dbReference type="PANTHER" id="PTHR43156">
    <property type="entry name" value="STAGE II SPORULATION PROTEIN E-RELATED"/>
    <property type="match status" value="1"/>
</dbReference>
<dbReference type="InterPro" id="IPR003018">
    <property type="entry name" value="GAF"/>
</dbReference>
<dbReference type="SUPFAM" id="SSF81606">
    <property type="entry name" value="PP2C-like"/>
    <property type="match status" value="1"/>
</dbReference>
<dbReference type="EMBL" id="QNRO01000024">
    <property type="protein sequence ID" value="RBP25049.1"/>
    <property type="molecule type" value="Genomic_DNA"/>
</dbReference>
<keyword evidence="2" id="KW-0812">Transmembrane</keyword>
<dbReference type="OrthoDB" id="9764808at2"/>
<accession>A0A366GGN9</accession>
<dbReference type="InterPro" id="IPR036457">
    <property type="entry name" value="PPM-type-like_dom_sf"/>
</dbReference>
<proteinExistence type="predicted"/>
<dbReference type="Gene3D" id="3.60.40.10">
    <property type="entry name" value="PPM-type phosphatase domain"/>
    <property type="match status" value="1"/>
</dbReference>
<organism evidence="4 5">
    <name type="scientific">Marinobacter pelagius</name>
    <dbReference type="NCBI Taxonomy" id="379482"/>
    <lineage>
        <taxon>Bacteria</taxon>
        <taxon>Pseudomonadati</taxon>
        <taxon>Pseudomonadota</taxon>
        <taxon>Gammaproteobacteria</taxon>
        <taxon>Pseudomonadales</taxon>
        <taxon>Marinobacteraceae</taxon>
        <taxon>Marinobacter</taxon>
    </lineage>
</organism>
<dbReference type="RefSeq" id="WP_113863888.1">
    <property type="nucleotide sequence ID" value="NZ_QNRO01000024.1"/>
</dbReference>